<dbReference type="EMBL" id="VSSQ01016122">
    <property type="protein sequence ID" value="MPM57165.1"/>
    <property type="molecule type" value="Genomic_DNA"/>
</dbReference>
<organism evidence="1">
    <name type="scientific">bioreactor metagenome</name>
    <dbReference type="NCBI Taxonomy" id="1076179"/>
    <lineage>
        <taxon>unclassified sequences</taxon>
        <taxon>metagenomes</taxon>
        <taxon>ecological metagenomes</taxon>
    </lineage>
</organism>
<dbReference type="AlphaFoldDB" id="A0A645AV84"/>
<sequence>MNLRLNLTPVDEIVRQRPAASQNPDQPFKILNIGHSGVGNEGIEFLPLQTVGPLKPSPQTMNHIGKAIDVAGKKQCRAAASDRLQLFQHFAEQIFVIKIKIMDSRHQRQPVAGEERHEFTLQCGDQLLIQRSVGKQQPDEMIGE</sequence>
<reference evidence="1" key="1">
    <citation type="submission" date="2019-08" db="EMBL/GenBank/DDBJ databases">
        <authorList>
            <person name="Kucharzyk K."/>
            <person name="Murdoch R.W."/>
            <person name="Higgins S."/>
            <person name="Loffler F."/>
        </authorList>
    </citation>
    <scope>NUCLEOTIDE SEQUENCE</scope>
</reference>
<evidence type="ECO:0000313" key="1">
    <source>
        <dbReference type="EMBL" id="MPM57165.1"/>
    </source>
</evidence>
<name>A0A645AV84_9ZZZZ</name>
<accession>A0A645AV84</accession>
<comment type="caution">
    <text evidence="1">The sequence shown here is derived from an EMBL/GenBank/DDBJ whole genome shotgun (WGS) entry which is preliminary data.</text>
</comment>
<protein>
    <submittedName>
        <fullName evidence="1">Uncharacterized protein</fullName>
    </submittedName>
</protein>
<proteinExistence type="predicted"/>
<gene>
    <name evidence="1" type="ORF">SDC9_103986</name>
</gene>